<evidence type="ECO:0000313" key="1">
    <source>
        <dbReference type="EMBL" id="OWF49975.1"/>
    </source>
</evidence>
<sequence>MGDNPNAMTSFPIESFTGKGLILPPNIVVTVPMHRKYGSARLTSLSRHVLASVFLSVVT</sequence>
<name>A0A210QMM0_MIZYE</name>
<proteinExistence type="predicted"/>
<dbReference type="AlphaFoldDB" id="A0A210QMM0"/>
<keyword evidence="2" id="KW-1185">Reference proteome</keyword>
<accession>A0A210QMM0</accession>
<gene>
    <name evidence="1" type="ORF">KP79_PYT23213</name>
</gene>
<protein>
    <submittedName>
        <fullName evidence="1">Uncharacterized protein</fullName>
    </submittedName>
</protein>
<comment type="caution">
    <text evidence="1">The sequence shown here is derived from an EMBL/GenBank/DDBJ whole genome shotgun (WGS) entry which is preliminary data.</text>
</comment>
<dbReference type="Proteomes" id="UP000242188">
    <property type="component" value="Unassembled WGS sequence"/>
</dbReference>
<dbReference type="EMBL" id="NEDP02002871">
    <property type="protein sequence ID" value="OWF49975.1"/>
    <property type="molecule type" value="Genomic_DNA"/>
</dbReference>
<evidence type="ECO:0000313" key="2">
    <source>
        <dbReference type="Proteomes" id="UP000242188"/>
    </source>
</evidence>
<reference evidence="1 2" key="1">
    <citation type="journal article" date="2017" name="Nat. Ecol. Evol.">
        <title>Scallop genome provides insights into evolution of bilaterian karyotype and development.</title>
        <authorList>
            <person name="Wang S."/>
            <person name="Zhang J."/>
            <person name="Jiao W."/>
            <person name="Li J."/>
            <person name="Xun X."/>
            <person name="Sun Y."/>
            <person name="Guo X."/>
            <person name="Huan P."/>
            <person name="Dong B."/>
            <person name="Zhang L."/>
            <person name="Hu X."/>
            <person name="Sun X."/>
            <person name="Wang J."/>
            <person name="Zhao C."/>
            <person name="Wang Y."/>
            <person name="Wang D."/>
            <person name="Huang X."/>
            <person name="Wang R."/>
            <person name="Lv J."/>
            <person name="Li Y."/>
            <person name="Zhang Z."/>
            <person name="Liu B."/>
            <person name="Lu W."/>
            <person name="Hui Y."/>
            <person name="Liang J."/>
            <person name="Zhou Z."/>
            <person name="Hou R."/>
            <person name="Li X."/>
            <person name="Liu Y."/>
            <person name="Li H."/>
            <person name="Ning X."/>
            <person name="Lin Y."/>
            <person name="Zhao L."/>
            <person name="Xing Q."/>
            <person name="Dou J."/>
            <person name="Li Y."/>
            <person name="Mao J."/>
            <person name="Guo H."/>
            <person name="Dou H."/>
            <person name="Li T."/>
            <person name="Mu C."/>
            <person name="Jiang W."/>
            <person name="Fu Q."/>
            <person name="Fu X."/>
            <person name="Miao Y."/>
            <person name="Liu J."/>
            <person name="Yu Q."/>
            <person name="Li R."/>
            <person name="Liao H."/>
            <person name="Li X."/>
            <person name="Kong Y."/>
            <person name="Jiang Z."/>
            <person name="Chourrout D."/>
            <person name="Li R."/>
            <person name="Bao Z."/>
        </authorList>
    </citation>
    <scope>NUCLEOTIDE SEQUENCE [LARGE SCALE GENOMIC DNA]</scope>
    <source>
        <strain evidence="1 2">PY_sf001</strain>
    </source>
</reference>
<organism evidence="1 2">
    <name type="scientific">Mizuhopecten yessoensis</name>
    <name type="common">Japanese scallop</name>
    <name type="synonym">Patinopecten yessoensis</name>
    <dbReference type="NCBI Taxonomy" id="6573"/>
    <lineage>
        <taxon>Eukaryota</taxon>
        <taxon>Metazoa</taxon>
        <taxon>Spiralia</taxon>
        <taxon>Lophotrochozoa</taxon>
        <taxon>Mollusca</taxon>
        <taxon>Bivalvia</taxon>
        <taxon>Autobranchia</taxon>
        <taxon>Pteriomorphia</taxon>
        <taxon>Pectinida</taxon>
        <taxon>Pectinoidea</taxon>
        <taxon>Pectinidae</taxon>
        <taxon>Mizuhopecten</taxon>
    </lineage>
</organism>